<reference evidence="2 3" key="1">
    <citation type="journal article" date="2023" name="Sci. Data">
        <title>Genome assembly of the Korean intertidal mud-creeper Batillaria attramentaria.</title>
        <authorList>
            <person name="Patra A.K."/>
            <person name="Ho P.T."/>
            <person name="Jun S."/>
            <person name="Lee S.J."/>
            <person name="Kim Y."/>
            <person name="Won Y.J."/>
        </authorList>
    </citation>
    <scope>NUCLEOTIDE SEQUENCE [LARGE SCALE GENOMIC DNA]</scope>
    <source>
        <strain evidence="2">Wonlab-2016</strain>
    </source>
</reference>
<gene>
    <name evidence="2" type="ORF">BaRGS_00013340</name>
</gene>
<evidence type="ECO:0000313" key="3">
    <source>
        <dbReference type="Proteomes" id="UP001519460"/>
    </source>
</evidence>
<protein>
    <submittedName>
        <fullName evidence="2">Uncharacterized protein</fullName>
    </submittedName>
</protein>
<dbReference type="EMBL" id="JACVVK020000075">
    <property type="protein sequence ID" value="KAK7495401.1"/>
    <property type="molecule type" value="Genomic_DNA"/>
</dbReference>
<dbReference type="Proteomes" id="UP001519460">
    <property type="component" value="Unassembled WGS sequence"/>
</dbReference>
<dbReference type="AlphaFoldDB" id="A0ABD0L763"/>
<evidence type="ECO:0000313" key="2">
    <source>
        <dbReference type="EMBL" id="KAK7495401.1"/>
    </source>
</evidence>
<keyword evidence="1" id="KW-0732">Signal</keyword>
<feature type="chain" id="PRO_5044787473" evidence="1">
    <location>
        <begin position="19"/>
        <end position="237"/>
    </location>
</feature>
<proteinExistence type="predicted"/>
<accession>A0ABD0L763</accession>
<feature type="signal peptide" evidence="1">
    <location>
        <begin position="1"/>
        <end position="18"/>
    </location>
</feature>
<organism evidence="2 3">
    <name type="scientific">Batillaria attramentaria</name>
    <dbReference type="NCBI Taxonomy" id="370345"/>
    <lineage>
        <taxon>Eukaryota</taxon>
        <taxon>Metazoa</taxon>
        <taxon>Spiralia</taxon>
        <taxon>Lophotrochozoa</taxon>
        <taxon>Mollusca</taxon>
        <taxon>Gastropoda</taxon>
        <taxon>Caenogastropoda</taxon>
        <taxon>Sorbeoconcha</taxon>
        <taxon>Cerithioidea</taxon>
        <taxon>Batillariidae</taxon>
        <taxon>Batillaria</taxon>
    </lineage>
</organism>
<keyword evidence="3" id="KW-1185">Reference proteome</keyword>
<name>A0ABD0L763_9CAEN</name>
<evidence type="ECO:0000256" key="1">
    <source>
        <dbReference type="SAM" id="SignalP"/>
    </source>
</evidence>
<comment type="caution">
    <text evidence="2">The sequence shown here is derived from an EMBL/GenBank/DDBJ whole genome shotgun (WGS) entry which is preliminary data.</text>
</comment>
<sequence>MEGQFIFLFTWILHVTEACNYSFTFPTLNGSVYTVQENEYISLPFNLTSACGVAADVNSTTQQRPDDSVLDNIAAAGVGALVMASVGVTVIVVCKRCKGEEAEVVPEQLARDYSDVVDTVENTAVDESGAAQAVVVVVNDDDGDFTSRVTLVNEQNQPADSLTQHAAPPMDLPALFGADTGGPRDYVSVSKIRDAKRRAMDETQCFLAVLLFLFLMNQDPAMASDSFLCSDLQALPQ</sequence>